<evidence type="ECO:0000313" key="12">
    <source>
        <dbReference type="Proteomes" id="UP001530377"/>
    </source>
</evidence>
<comment type="catalytic activity">
    <reaction evidence="1">
        <text>Cleavage of peptide bonds with very broad specificity.</text>
        <dbReference type="EC" id="3.4.25.1"/>
    </reaction>
</comment>
<comment type="similarity">
    <text evidence="10">Belongs to the peptidase T1B family.</text>
</comment>
<keyword evidence="4" id="KW-0888">Threonine protease</keyword>
<evidence type="ECO:0000256" key="3">
    <source>
        <dbReference type="ARBA" id="ARBA00022670"/>
    </source>
</evidence>
<dbReference type="InterPro" id="IPR016050">
    <property type="entry name" value="Proteasome_bsu_CS"/>
</dbReference>
<dbReference type="EMBL" id="JALLPB020000013">
    <property type="protein sequence ID" value="KAL3826824.1"/>
    <property type="molecule type" value="Genomic_DNA"/>
</dbReference>
<evidence type="ECO:0000256" key="4">
    <source>
        <dbReference type="ARBA" id="ARBA00022698"/>
    </source>
</evidence>
<comment type="function">
    <text evidence="10">Component of the proteasome, a multicatalytic proteinase complex which is characterized by its ability to cleave peptides with Arg, Phe, Tyr, Leu, and Glu adjacent to the leaving group at neutral or slightly basic pH. The proteasome has an ATP-dependent proteolytic activity.</text>
</comment>
<dbReference type="Gene3D" id="3.60.20.10">
    <property type="entry name" value="Glutamine Phosphoribosylpyrophosphate, subunit 1, domain 1"/>
    <property type="match status" value="1"/>
</dbReference>
<dbReference type="PRINTS" id="PR00141">
    <property type="entry name" value="PROTEASOME"/>
</dbReference>
<proteinExistence type="inferred from homology"/>
<evidence type="ECO:0000256" key="10">
    <source>
        <dbReference type="RuleBase" id="RU004203"/>
    </source>
</evidence>
<keyword evidence="3" id="KW-0645">Protease</keyword>
<keyword evidence="2 10" id="KW-0963">Cytoplasm</keyword>
<dbReference type="InterPro" id="IPR001353">
    <property type="entry name" value="Proteasome_sua/b"/>
</dbReference>
<dbReference type="GO" id="GO:0005634">
    <property type="term" value="C:nucleus"/>
    <property type="evidence" value="ECO:0007669"/>
    <property type="project" value="UniProtKB-SubCell"/>
</dbReference>
<feature type="active site" description="Nucleophile" evidence="9">
    <location>
        <position position="38"/>
    </location>
</feature>
<evidence type="ECO:0000256" key="7">
    <source>
        <dbReference type="ARBA" id="ARBA00023145"/>
    </source>
</evidence>
<comment type="subcellular location">
    <subcellularLocation>
        <location evidence="10">Cytoplasm</location>
    </subcellularLocation>
    <subcellularLocation>
        <location evidence="10">Nucleus</location>
    </subcellularLocation>
</comment>
<dbReference type="CDD" id="cd03762">
    <property type="entry name" value="proteasome_beta_type_6"/>
    <property type="match status" value="1"/>
</dbReference>
<dbReference type="Pfam" id="PF00227">
    <property type="entry name" value="Proteasome"/>
    <property type="match status" value="1"/>
</dbReference>
<keyword evidence="7" id="KW-0865">Zymogen</keyword>
<organism evidence="11 12">
    <name type="scientific">Cyclostephanos tholiformis</name>
    <dbReference type="NCBI Taxonomy" id="382380"/>
    <lineage>
        <taxon>Eukaryota</taxon>
        <taxon>Sar</taxon>
        <taxon>Stramenopiles</taxon>
        <taxon>Ochrophyta</taxon>
        <taxon>Bacillariophyta</taxon>
        <taxon>Coscinodiscophyceae</taxon>
        <taxon>Thalassiosirophycidae</taxon>
        <taxon>Stephanodiscales</taxon>
        <taxon>Stephanodiscaceae</taxon>
        <taxon>Cyclostephanos</taxon>
    </lineage>
</organism>
<evidence type="ECO:0000256" key="5">
    <source>
        <dbReference type="ARBA" id="ARBA00022801"/>
    </source>
</evidence>
<name>A0ABD3SQE3_9STRA</name>
<dbReference type="FunFam" id="3.60.20.10:FF:000010">
    <property type="entry name" value="Proteasome subunit beta type-1"/>
    <property type="match status" value="1"/>
</dbReference>
<keyword evidence="5" id="KW-0378">Hydrolase</keyword>
<dbReference type="AlphaFoldDB" id="A0ABD3SQE3"/>
<keyword evidence="8 10" id="KW-0539">Nucleus</keyword>
<keyword evidence="6 10" id="KW-0647">Proteasome</keyword>
<evidence type="ECO:0000256" key="8">
    <source>
        <dbReference type="ARBA" id="ARBA00023242"/>
    </source>
</evidence>
<dbReference type="InterPro" id="IPR000243">
    <property type="entry name" value="Pept_T1A_subB"/>
</dbReference>
<dbReference type="InterPro" id="IPR023333">
    <property type="entry name" value="Proteasome_suB-type"/>
</dbReference>
<dbReference type="GO" id="GO:0006508">
    <property type="term" value="P:proteolysis"/>
    <property type="evidence" value="ECO:0007669"/>
    <property type="project" value="UniProtKB-KW"/>
</dbReference>
<dbReference type="PANTHER" id="PTHR32194">
    <property type="entry name" value="METALLOPROTEASE TLDD"/>
    <property type="match status" value="1"/>
</dbReference>
<accession>A0ABD3SQE3</accession>
<dbReference type="GO" id="GO:0019774">
    <property type="term" value="C:proteasome core complex, beta-subunit complex"/>
    <property type="evidence" value="ECO:0007669"/>
    <property type="project" value="UniProtKB-ARBA"/>
</dbReference>
<dbReference type="PROSITE" id="PS00854">
    <property type="entry name" value="PROTEASOME_BETA_1"/>
    <property type="match status" value="1"/>
</dbReference>
<protein>
    <recommendedName>
        <fullName evidence="10">Proteasome subunit beta</fullName>
    </recommendedName>
</protein>
<dbReference type="GO" id="GO:0005737">
    <property type="term" value="C:cytoplasm"/>
    <property type="evidence" value="ECO:0007669"/>
    <property type="project" value="UniProtKB-SubCell"/>
</dbReference>
<dbReference type="Proteomes" id="UP001530377">
    <property type="component" value="Unassembled WGS sequence"/>
</dbReference>
<dbReference type="SUPFAM" id="SSF56235">
    <property type="entry name" value="N-terminal nucleophile aminohydrolases (Ntn hydrolases)"/>
    <property type="match status" value="1"/>
</dbReference>
<keyword evidence="12" id="KW-1185">Reference proteome</keyword>
<dbReference type="PANTHER" id="PTHR32194:SF0">
    <property type="entry name" value="ATP-DEPENDENT PROTEASE SUBUNIT HSLV"/>
    <property type="match status" value="1"/>
</dbReference>
<evidence type="ECO:0000256" key="2">
    <source>
        <dbReference type="ARBA" id="ARBA00022490"/>
    </source>
</evidence>
<dbReference type="GO" id="GO:0004298">
    <property type="term" value="F:threonine-type endopeptidase activity"/>
    <property type="evidence" value="ECO:0007669"/>
    <property type="project" value="UniProtKB-KW"/>
</dbReference>
<evidence type="ECO:0000256" key="1">
    <source>
        <dbReference type="ARBA" id="ARBA00001198"/>
    </source>
</evidence>
<dbReference type="InterPro" id="IPR029055">
    <property type="entry name" value="Ntn_hydrolases_N"/>
</dbReference>
<gene>
    <name evidence="11" type="ORF">ACHAXA_005666</name>
</gene>
<reference evidence="11 12" key="1">
    <citation type="submission" date="2024-10" db="EMBL/GenBank/DDBJ databases">
        <title>Updated reference genomes for cyclostephanoid diatoms.</title>
        <authorList>
            <person name="Roberts W.R."/>
            <person name="Alverson A.J."/>
        </authorList>
    </citation>
    <scope>NUCLEOTIDE SEQUENCE [LARGE SCALE GENOMIC DNA]</scope>
    <source>
        <strain evidence="11 12">AJA228-03</strain>
    </source>
</reference>
<dbReference type="PROSITE" id="PS51476">
    <property type="entry name" value="PROTEASOME_BETA_2"/>
    <property type="match status" value="1"/>
</dbReference>
<comment type="caution">
    <text evidence="11">The sequence shown here is derived from an EMBL/GenBank/DDBJ whole genome shotgun (WGS) entry which is preliminary data.</text>
</comment>
<sequence>MMFSQPMMSHQLTADADAYAGKSAETRHLKPGELSTGTTIMAVSFDGGVVLCADSRVSTGSYVANRASDKIAQLHDHIWCCRSGSAADTQALTDYVRHFLAQLAVETGRLPEVKVAAHLMRRLCYQNKDNLMAGVIVGGWDPVCGGTVYNIPVGGACIPMPFALGGSGSTFIYGLVDAEYRENMTKDEALALVRKAVSHAMARDGSSGGIIRTVVATEEGNVRDYVSGNALPYGPAGW</sequence>
<evidence type="ECO:0000313" key="11">
    <source>
        <dbReference type="EMBL" id="KAL3826824.1"/>
    </source>
</evidence>
<comment type="subunit">
    <text evidence="10">Component of the proteasome complex.</text>
</comment>
<evidence type="ECO:0000256" key="6">
    <source>
        <dbReference type="ARBA" id="ARBA00022942"/>
    </source>
</evidence>
<evidence type="ECO:0000256" key="9">
    <source>
        <dbReference type="PIRSR" id="PIRSR600243-1"/>
    </source>
</evidence>